<dbReference type="PANTHER" id="PTHR43046:SF2">
    <property type="entry name" value="8-OXO-DGTP DIPHOSPHATASE-RELATED"/>
    <property type="match status" value="1"/>
</dbReference>
<dbReference type="PANTHER" id="PTHR43046">
    <property type="entry name" value="GDP-MANNOSE MANNOSYL HYDROLASE"/>
    <property type="match status" value="1"/>
</dbReference>
<evidence type="ECO:0000256" key="2">
    <source>
        <dbReference type="ARBA" id="ARBA00022801"/>
    </source>
</evidence>
<comment type="cofactor">
    <cofactor evidence="1">
        <name>Mg(2+)</name>
        <dbReference type="ChEBI" id="CHEBI:18420"/>
    </cofactor>
</comment>
<dbReference type="SUPFAM" id="SSF55811">
    <property type="entry name" value="Nudix"/>
    <property type="match status" value="1"/>
</dbReference>
<accession>A0ABN2IUJ6</accession>
<sequence length="173" mass="17870">MHRHAGDGWVACGDHRHWGLHGAAGLLLARRAAPAGEPGGGRSGGTHGPVTDVVLQHRALWSHQGGTWGVPGGALAPAESAVDGALRESREEAAIPPEAVHVVGTHLLDHGPWSYTTVVADVVPGARFTPLAADPESLEVRWVALDELGRLPLLPAFGAALPDLLALLEPPAA</sequence>
<keyword evidence="2" id="KW-0378">Hydrolase</keyword>
<dbReference type="Proteomes" id="UP001501138">
    <property type="component" value="Unassembled WGS sequence"/>
</dbReference>
<dbReference type="PROSITE" id="PS51462">
    <property type="entry name" value="NUDIX"/>
    <property type="match status" value="1"/>
</dbReference>
<evidence type="ECO:0000313" key="5">
    <source>
        <dbReference type="Proteomes" id="UP001501138"/>
    </source>
</evidence>
<comment type="caution">
    <text evidence="4">The sequence shown here is derived from an EMBL/GenBank/DDBJ whole genome shotgun (WGS) entry which is preliminary data.</text>
</comment>
<protein>
    <recommendedName>
        <fullName evidence="3">Nudix hydrolase domain-containing protein</fullName>
    </recommendedName>
</protein>
<name>A0ABN2IUJ6_9MICO</name>
<dbReference type="EMBL" id="BAAAPM010000003">
    <property type="protein sequence ID" value="GAA1712118.1"/>
    <property type="molecule type" value="Genomic_DNA"/>
</dbReference>
<gene>
    <name evidence="4" type="ORF">GCM10009809_05430</name>
</gene>
<dbReference type="Gene3D" id="3.90.79.10">
    <property type="entry name" value="Nucleoside Triphosphate Pyrophosphohydrolase"/>
    <property type="match status" value="1"/>
</dbReference>
<organism evidence="4 5">
    <name type="scientific">Isoptericola hypogeus</name>
    <dbReference type="NCBI Taxonomy" id="300179"/>
    <lineage>
        <taxon>Bacteria</taxon>
        <taxon>Bacillati</taxon>
        <taxon>Actinomycetota</taxon>
        <taxon>Actinomycetes</taxon>
        <taxon>Micrococcales</taxon>
        <taxon>Promicromonosporaceae</taxon>
        <taxon>Isoptericola</taxon>
    </lineage>
</organism>
<reference evidence="4 5" key="1">
    <citation type="journal article" date="2019" name="Int. J. Syst. Evol. Microbiol.">
        <title>The Global Catalogue of Microorganisms (GCM) 10K type strain sequencing project: providing services to taxonomists for standard genome sequencing and annotation.</title>
        <authorList>
            <consortium name="The Broad Institute Genomics Platform"/>
            <consortium name="The Broad Institute Genome Sequencing Center for Infectious Disease"/>
            <person name="Wu L."/>
            <person name="Ma J."/>
        </authorList>
    </citation>
    <scope>NUCLEOTIDE SEQUENCE [LARGE SCALE GENOMIC DNA]</scope>
    <source>
        <strain evidence="4 5">JCM 15589</strain>
    </source>
</reference>
<evidence type="ECO:0000256" key="1">
    <source>
        <dbReference type="ARBA" id="ARBA00001946"/>
    </source>
</evidence>
<evidence type="ECO:0000259" key="3">
    <source>
        <dbReference type="PROSITE" id="PS51462"/>
    </source>
</evidence>
<evidence type="ECO:0000313" key="4">
    <source>
        <dbReference type="EMBL" id="GAA1712118.1"/>
    </source>
</evidence>
<proteinExistence type="predicted"/>
<dbReference type="InterPro" id="IPR000086">
    <property type="entry name" value="NUDIX_hydrolase_dom"/>
</dbReference>
<feature type="domain" description="Nudix hydrolase" evidence="3">
    <location>
        <begin position="19"/>
        <end position="167"/>
    </location>
</feature>
<keyword evidence="5" id="KW-1185">Reference proteome</keyword>
<dbReference type="InterPro" id="IPR015797">
    <property type="entry name" value="NUDIX_hydrolase-like_dom_sf"/>
</dbReference>
<dbReference type="Pfam" id="PF00293">
    <property type="entry name" value="NUDIX"/>
    <property type="match status" value="1"/>
</dbReference>